<name>A0ABV0U989_9TELE</name>
<dbReference type="Proteomes" id="UP001482620">
    <property type="component" value="Unassembled WGS sequence"/>
</dbReference>
<gene>
    <name evidence="1" type="ORF">ILYODFUR_023965</name>
</gene>
<accession>A0ABV0U989</accession>
<organism evidence="1 2">
    <name type="scientific">Ilyodon furcidens</name>
    <name type="common">goldbreast splitfin</name>
    <dbReference type="NCBI Taxonomy" id="33524"/>
    <lineage>
        <taxon>Eukaryota</taxon>
        <taxon>Metazoa</taxon>
        <taxon>Chordata</taxon>
        <taxon>Craniata</taxon>
        <taxon>Vertebrata</taxon>
        <taxon>Euteleostomi</taxon>
        <taxon>Actinopterygii</taxon>
        <taxon>Neopterygii</taxon>
        <taxon>Teleostei</taxon>
        <taxon>Neoteleostei</taxon>
        <taxon>Acanthomorphata</taxon>
        <taxon>Ovalentaria</taxon>
        <taxon>Atherinomorphae</taxon>
        <taxon>Cyprinodontiformes</taxon>
        <taxon>Goodeidae</taxon>
        <taxon>Ilyodon</taxon>
    </lineage>
</organism>
<proteinExistence type="predicted"/>
<dbReference type="EMBL" id="JAHRIQ010060723">
    <property type="protein sequence ID" value="MEQ2241301.1"/>
    <property type="molecule type" value="Genomic_DNA"/>
</dbReference>
<evidence type="ECO:0000313" key="2">
    <source>
        <dbReference type="Proteomes" id="UP001482620"/>
    </source>
</evidence>
<reference evidence="1 2" key="1">
    <citation type="submission" date="2021-06" db="EMBL/GenBank/DDBJ databases">
        <authorList>
            <person name="Palmer J.M."/>
        </authorList>
    </citation>
    <scope>NUCLEOTIDE SEQUENCE [LARGE SCALE GENOMIC DNA]</scope>
    <source>
        <strain evidence="2">if_2019</strain>
        <tissue evidence="1">Muscle</tissue>
    </source>
</reference>
<protein>
    <submittedName>
        <fullName evidence="1">Uncharacterized protein</fullName>
    </submittedName>
</protein>
<comment type="caution">
    <text evidence="1">The sequence shown here is derived from an EMBL/GenBank/DDBJ whole genome shotgun (WGS) entry which is preliminary data.</text>
</comment>
<keyword evidence="2" id="KW-1185">Reference proteome</keyword>
<evidence type="ECO:0000313" key="1">
    <source>
        <dbReference type="EMBL" id="MEQ2241301.1"/>
    </source>
</evidence>
<sequence length="111" mass="12668">MVHSDSMSPTSPGIWSKLSRRWEYIVNIGQFGQFVASYVEQERRNNWLRQQQLTNCNSPEKQGPNGTEGKNLQVDQFLHISSNTAKDLFAFPLVQASSTCNFLICLHLFCT</sequence>